<evidence type="ECO:0000313" key="1">
    <source>
        <dbReference type="EMBL" id="ROT38985.1"/>
    </source>
</evidence>
<reference evidence="1 2" key="1">
    <citation type="journal article" date="2018" name="Mol. Ecol.">
        <title>The obligate alkalophilic soda-lake fungus Sodiomyces alkalinus has shifted to a protein diet.</title>
        <authorList>
            <person name="Grum-Grzhimaylo A.A."/>
            <person name="Falkoski D.L."/>
            <person name="van den Heuvel J."/>
            <person name="Valero-Jimenez C.A."/>
            <person name="Min B."/>
            <person name="Choi I.G."/>
            <person name="Lipzen A."/>
            <person name="Daum C.G."/>
            <person name="Aanen D.K."/>
            <person name="Tsang A."/>
            <person name="Henrissat B."/>
            <person name="Bilanenko E.N."/>
            <person name="de Vries R.P."/>
            <person name="van Kan J.A.L."/>
            <person name="Grigoriev I.V."/>
            <person name="Debets A.J.M."/>
        </authorList>
    </citation>
    <scope>NUCLEOTIDE SEQUENCE [LARGE SCALE GENOMIC DNA]</scope>
    <source>
        <strain evidence="1 2">F11</strain>
    </source>
</reference>
<dbReference type="RefSeq" id="XP_028466791.1">
    <property type="nucleotide sequence ID" value="XM_028606849.1"/>
</dbReference>
<keyword evidence="2" id="KW-1185">Reference proteome</keyword>
<dbReference type="EMBL" id="ML119054">
    <property type="protein sequence ID" value="ROT38985.1"/>
    <property type="molecule type" value="Genomic_DNA"/>
</dbReference>
<dbReference type="AlphaFoldDB" id="A0A3N2PXB3"/>
<gene>
    <name evidence="1" type="ORF">SODALDRAFT_149920</name>
</gene>
<proteinExistence type="predicted"/>
<protein>
    <submittedName>
        <fullName evidence="1">Uncharacterized protein</fullName>
    </submittedName>
</protein>
<organism evidence="1 2">
    <name type="scientific">Sodiomyces alkalinus (strain CBS 110278 / VKM F-3762 / F11)</name>
    <name type="common">Alkaliphilic filamentous fungus</name>
    <dbReference type="NCBI Taxonomy" id="1314773"/>
    <lineage>
        <taxon>Eukaryota</taxon>
        <taxon>Fungi</taxon>
        <taxon>Dikarya</taxon>
        <taxon>Ascomycota</taxon>
        <taxon>Pezizomycotina</taxon>
        <taxon>Sordariomycetes</taxon>
        <taxon>Hypocreomycetidae</taxon>
        <taxon>Glomerellales</taxon>
        <taxon>Plectosphaerellaceae</taxon>
        <taxon>Sodiomyces</taxon>
    </lineage>
</organism>
<dbReference type="Proteomes" id="UP000272025">
    <property type="component" value="Unassembled WGS sequence"/>
</dbReference>
<evidence type="ECO:0000313" key="2">
    <source>
        <dbReference type="Proteomes" id="UP000272025"/>
    </source>
</evidence>
<sequence length="74" mass="8873">MLPPISVPRYIVVLPRHTDVLSFSLLLHLTTSTSLTFTHYHYHRNTTKYEIPQQWRYLIPGEFWLYPQKTKSTI</sequence>
<accession>A0A3N2PXB3</accession>
<dbReference type="GeneID" id="39575327"/>
<name>A0A3N2PXB3_SODAK</name>